<dbReference type="InterPro" id="IPR011047">
    <property type="entry name" value="Quinoprotein_ADH-like_sf"/>
</dbReference>
<dbReference type="Pfam" id="PF13360">
    <property type="entry name" value="PQQ_2"/>
    <property type="match status" value="1"/>
</dbReference>
<keyword evidence="2" id="KW-1133">Transmembrane helix</keyword>
<accession>A0ABM7HV74</accession>
<dbReference type="SUPFAM" id="SSF50998">
    <property type="entry name" value="Quinoprotein alcohol dehydrogenase-like"/>
    <property type="match status" value="1"/>
</dbReference>
<feature type="transmembrane region" description="Helical" evidence="2">
    <location>
        <begin position="78"/>
        <end position="99"/>
    </location>
</feature>
<sequence>MESMNYPPHGYPPTGSSGPIPGDPFGSGQYGAGTPGPFQFAGQSPAANPFPIGGPPVMSSGHGQVPPPQPPPSNNKKWLVFAVVALVVVAAAGVGTVLWRLNSGDGSASSGSRLRAGPLPDAPEPLGALRPPRDIQMASLQQQISDPKWSYRTDGWPHLLGGDIHTVVVGTEDTGLMALDAANGASRWSEPVSPADVDLKKFNQGDCVVDRASTTIGCALSTGNGLEEVLIFFDTATGAEKHHEIVAGTSGADLYSAGDGFVAATKGELVGYRSDGSESWRADNRINGGVDVYGDQAIIIVAVTGGPGRVIDANSGRTIVEAPVVDSGMAFAAGFALSNASVIDFYDFTGTKTASIATDDFRLIDNDQNFTASSGTYYPVAFNPSRGGLRAYDPASGAIRWSVGTVSPSQTANVVGFGSGTTCFLALLDNRVERSVSLSTQECGTSGTNVYLSISTDFPDQIHAWMQGYDGQRVLVDAGETTHRVRCLDVVNGQEVWEKQNNDMIGAQWLGNGLFSASTGGFQGVHRWS</sequence>
<keyword evidence="2" id="KW-0812">Transmembrane</keyword>
<feature type="region of interest" description="Disordered" evidence="1">
    <location>
        <begin position="101"/>
        <end position="125"/>
    </location>
</feature>
<feature type="region of interest" description="Disordered" evidence="1">
    <location>
        <begin position="1"/>
        <end position="72"/>
    </location>
</feature>
<evidence type="ECO:0000256" key="2">
    <source>
        <dbReference type="SAM" id="Phobius"/>
    </source>
</evidence>
<feature type="domain" description="Pyrrolo-quinoline quinone repeat" evidence="3">
    <location>
        <begin position="93"/>
        <end position="281"/>
    </location>
</feature>
<evidence type="ECO:0000259" key="3">
    <source>
        <dbReference type="Pfam" id="PF13360"/>
    </source>
</evidence>
<keyword evidence="2" id="KW-0472">Membrane</keyword>
<dbReference type="InterPro" id="IPR002372">
    <property type="entry name" value="PQQ_rpt_dom"/>
</dbReference>
<dbReference type="InterPro" id="IPR015943">
    <property type="entry name" value="WD40/YVTN_repeat-like_dom_sf"/>
</dbReference>
<dbReference type="RefSeq" id="WP_081812432.1">
    <property type="nucleotide sequence ID" value="NZ_AP022567.1"/>
</dbReference>
<organism evidence="4 5">
    <name type="scientific">Mycolicibacterium mageritense</name>
    <name type="common">Mycobacterium mageritense</name>
    <dbReference type="NCBI Taxonomy" id="53462"/>
    <lineage>
        <taxon>Bacteria</taxon>
        <taxon>Bacillati</taxon>
        <taxon>Actinomycetota</taxon>
        <taxon>Actinomycetes</taxon>
        <taxon>Mycobacteriales</taxon>
        <taxon>Mycobacteriaceae</taxon>
        <taxon>Mycolicibacterium</taxon>
    </lineage>
</organism>
<dbReference type="Gene3D" id="2.40.128.630">
    <property type="match status" value="1"/>
</dbReference>
<evidence type="ECO:0000313" key="4">
    <source>
        <dbReference type="EMBL" id="BBX34499.1"/>
    </source>
</evidence>
<dbReference type="EMBL" id="AP022567">
    <property type="protein sequence ID" value="BBX34499.1"/>
    <property type="molecule type" value="Genomic_DNA"/>
</dbReference>
<evidence type="ECO:0000313" key="5">
    <source>
        <dbReference type="Proteomes" id="UP000465622"/>
    </source>
</evidence>
<dbReference type="Gene3D" id="2.130.10.10">
    <property type="entry name" value="YVTN repeat-like/Quinoprotein amine dehydrogenase"/>
    <property type="match status" value="1"/>
</dbReference>
<dbReference type="Proteomes" id="UP000465622">
    <property type="component" value="Chromosome"/>
</dbReference>
<keyword evidence="5" id="KW-1185">Reference proteome</keyword>
<feature type="compositionally biased region" description="Low complexity" evidence="1">
    <location>
        <begin position="101"/>
        <end position="117"/>
    </location>
</feature>
<name>A0ABM7HV74_MYCME</name>
<protein>
    <recommendedName>
        <fullName evidence="3">Pyrrolo-quinoline quinone repeat domain-containing protein</fullName>
    </recommendedName>
</protein>
<gene>
    <name evidence="4" type="ORF">MMAGJ_37810</name>
</gene>
<reference evidence="4 5" key="1">
    <citation type="journal article" date="2019" name="Emerg. Microbes Infect.">
        <title>Comprehensive subspecies identification of 175 nontuberculous mycobacteria species based on 7547 genomic profiles.</title>
        <authorList>
            <person name="Matsumoto Y."/>
            <person name="Kinjo T."/>
            <person name="Motooka D."/>
            <person name="Nabeya D."/>
            <person name="Jung N."/>
            <person name="Uechi K."/>
            <person name="Horii T."/>
            <person name="Iida T."/>
            <person name="Fujita J."/>
            <person name="Nakamura S."/>
        </authorList>
    </citation>
    <scope>NUCLEOTIDE SEQUENCE [LARGE SCALE GENOMIC DNA]</scope>
    <source>
        <strain evidence="4 5">JCM 12375</strain>
    </source>
</reference>
<evidence type="ECO:0000256" key="1">
    <source>
        <dbReference type="SAM" id="MobiDB-lite"/>
    </source>
</evidence>
<proteinExistence type="predicted"/>